<protein>
    <submittedName>
        <fullName evidence="1">Uncharacterized protein</fullName>
    </submittedName>
</protein>
<keyword evidence="2" id="KW-1185">Reference proteome</keyword>
<organism evidence="1 2">
    <name type="scientific">Phytophthora aleatoria</name>
    <dbReference type="NCBI Taxonomy" id="2496075"/>
    <lineage>
        <taxon>Eukaryota</taxon>
        <taxon>Sar</taxon>
        <taxon>Stramenopiles</taxon>
        <taxon>Oomycota</taxon>
        <taxon>Peronosporomycetes</taxon>
        <taxon>Peronosporales</taxon>
        <taxon>Peronosporaceae</taxon>
        <taxon>Phytophthora</taxon>
    </lineage>
</organism>
<name>A0A8J5J8F3_9STRA</name>
<proteinExistence type="predicted"/>
<evidence type="ECO:0000313" key="2">
    <source>
        <dbReference type="Proteomes" id="UP000709295"/>
    </source>
</evidence>
<comment type="caution">
    <text evidence="1">The sequence shown here is derived from an EMBL/GenBank/DDBJ whole genome shotgun (WGS) entry which is preliminary data.</text>
</comment>
<accession>A0A8J5J8F3</accession>
<dbReference type="EMBL" id="JAENGY010000329">
    <property type="protein sequence ID" value="KAG6965697.1"/>
    <property type="molecule type" value="Genomic_DNA"/>
</dbReference>
<evidence type="ECO:0000313" key="1">
    <source>
        <dbReference type="EMBL" id="KAG6965697.1"/>
    </source>
</evidence>
<reference evidence="1" key="1">
    <citation type="submission" date="2021-01" db="EMBL/GenBank/DDBJ databases">
        <title>Phytophthora aleatoria, a newly-described species from Pinus radiata is distinct from Phytophthora cactorum isolates based on comparative genomics.</title>
        <authorList>
            <person name="Mcdougal R."/>
            <person name="Panda P."/>
            <person name="Williams N."/>
            <person name="Studholme D.J."/>
        </authorList>
    </citation>
    <scope>NUCLEOTIDE SEQUENCE</scope>
    <source>
        <strain evidence="1">NZFS 4037</strain>
    </source>
</reference>
<gene>
    <name evidence="1" type="ORF">JG688_00007085</name>
</gene>
<dbReference type="Proteomes" id="UP000709295">
    <property type="component" value="Unassembled WGS sequence"/>
</dbReference>
<sequence>MRPWTRSSCHCNVRWNHAFAKAAKTPTNWGTCQKPNFFGREDFPALNTQFRLCVHYLVSRHRTIVKLSINLGQVF</sequence>
<dbReference type="AlphaFoldDB" id="A0A8J5J8F3"/>